<feature type="compositionally biased region" description="Polar residues" evidence="1">
    <location>
        <begin position="390"/>
        <end position="427"/>
    </location>
</feature>
<reference evidence="2" key="1">
    <citation type="journal article" date="2016" name="Gigascience">
        <title>De novo construction of an expanded transcriptome assembly for the western tarnished plant bug, Lygus hesperus.</title>
        <authorList>
            <person name="Tassone E.E."/>
            <person name="Geib S.M."/>
            <person name="Hall B."/>
            <person name="Fabrick J.A."/>
            <person name="Brent C.S."/>
            <person name="Hull J.J."/>
        </authorList>
    </citation>
    <scope>NUCLEOTIDE SEQUENCE</scope>
</reference>
<accession>A0A146KXM7</accession>
<feature type="compositionally biased region" description="Basic and acidic residues" evidence="1">
    <location>
        <begin position="1040"/>
        <end position="1055"/>
    </location>
</feature>
<feature type="compositionally biased region" description="Low complexity" evidence="1">
    <location>
        <begin position="294"/>
        <end position="308"/>
    </location>
</feature>
<feature type="compositionally biased region" description="Polar residues" evidence="1">
    <location>
        <begin position="1319"/>
        <end position="1331"/>
    </location>
</feature>
<gene>
    <name evidence="2" type="ORF">g.54177</name>
</gene>
<proteinExistence type="predicted"/>
<feature type="region of interest" description="Disordered" evidence="1">
    <location>
        <begin position="100"/>
        <end position="164"/>
    </location>
</feature>
<dbReference type="EMBL" id="GDHC01017671">
    <property type="protein sequence ID" value="JAQ00958.1"/>
    <property type="molecule type" value="Transcribed_RNA"/>
</dbReference>
<feature type="compositionally biased region" description="Polar residues" evidence="1">
    <location>
        <begin position="1247"/>
        <end position="1257"/>
    </location>
</feature>
<feature type="compositionally biased region" description="Basic and acidic residues" evidence="1">
    <location>
        <begin position="1295"/>
        <end position="1307"/>
    </location>
</feature>
<feature type="compositionally biased region" description="Polar residues" evidence="1">
    <location>
        <begin position="1281"/>
        <end position="1294"/>
    </location>
</feature>
<feature type="non-terminal residue" evidence="2">
    <location>
        <position position="1494"/>
    </location>
</feature>
<feature type="region of interest" description="Disordered" evidence="1">
    <location>
        <begin position="390"/>
        <end position="555"/>
    </location>
</feature>
<feature type="compositionally biased region" description="Basic and acidic residues" evidence="1">
    <location>
        <begin position="782"/>
        <end position="812"/>
    </location>
</feature>
<feature type="region of interest" description="Disordered" evidence="1">
    <location>
        <begin position="343"/>
        <end position="363"/>
    </location>
</feature>
<feature type="region of interest" description="Disordered" evidence="1">
    <location>
        <begin position="890"/>
        <end position="938"/>
    </location>
</feature>
<organism evidence="2">
    <name type="scientific">Lygus hesperus</name>
    <name type="common">Western plant bug</name>
    <dbReference type="NCBI Taxonomy" id="30085"/>
    <lineage>
        <taxon>Eukaryota</taxon>
        <taxon>Metazoa</taxon>
        <taxon>Ecdysozoa</taxon>
        <taxon>Arthropoda</taxon>
        <taxon>Hexapoda</taxon>
        <taxon>Insecta</taxon>
        <taxon>Pterygota</taxon>
        <taxon>Neoptera</taxon>
        <taxon>Paraneoptera</taxon>
        <taxon>Hemiptera</taxon>
        <taxon>Heteroptera</taxon>
        <taxon>Panheteroptera</taxon>
        <taxon>Cimicomorpha</taxon>
        <taxon>Miridae</taxon>
        <taxon>Mirini</taxon>
        <taxon>Lygus</taxon>
    </lineage>
</organism>
<feature type="compositionally biased region" description="Basic and acidic residues" evidence="1">
    <location>
        <begin position="1062"/>
        <end position="1085"/>
    </location>
</feature>
<protein>
    <submittedName>
        <fullName evidence="2">Uncharacterized protein</fullName>
    </submittedName>
</protein>
<feature type="compositionally biased region" description="Polar residues" evidence="1">
    <location>
        <begin position="151"/>
        <end position="163"/>
    </location>
</feature>
<feature type="compositionally biased region" description="Polar residues" evidence="1">
    <location>
        <begin position="535"/>
        <end position="555"/>
    </location>
</feature>
<feature type="compositionally biased region" description="Basic and acidic residues" evidence="1">
    <location>
        <begin position="916"/>
        <end position="932"/>
    </location>
</feature>
<feature type="region of interest" description="Disordered" evidence="1">
    <location>
        <begin position="202"/>
        <end position="317"/>
    </location>
</feature>
<feature type="compositionally biased region" description="Polar residues" evidence="1">
    <location>
        <begin position="1374"/>
        <end position="1395"/>
    </location>
</feature>
<feature type="compositionally biased region" description="Basic and acidic residues" evidence="1">
    <location>
        <begin position="1213"/>
        <end position="1246"/>
    </location>
</feature>
<feature type="region of interest" description="Disordered" evidence="1">
    <location>
        <begin position="755"/>
        <end position="814"/>
    </location>
</feature>
<feature type="region of interest" description="Disordered" evidence="1">
    <location>
        <begin position="1022"/>
        <end position="1494"/>
    </location>
</feature>
<evidence type="ECO:0000256" key="1">
    <source>
        <dbReference type="SAM" id="MobiDB-lite"/>
    </source>
</evidence>
<feature type="region of interest" description="Disordered" evidence="1">
    <location>
        <begin position="830"/>
        <end position="856"/>
    </location>
</feature>
<feature type="compositionally biased region" description="Polar residues" evidence="1">
    <location>
        <begin position="1485"/>
        <end position="1494"/>
    </location>
</feature>
<feature type="compositionally biased region" description="Polar residues" evidence="1">
    <location>
        <begin position="755"/>
        <end position="768"/>
    </location>
</feature>
<feature type="compositionally biased region" description="Basic and acidic residues" evidence="1">
    <location>
        <begin position="1155"/>
        <end position="1186"/>
    </location>
</feature>
<feature type="compositionally biased region" description="Basic and acidic residues" evidence="1">
    <location>
        <begin position="629"/>
        <end position="640"/>
    </location>
</feature>
<name>A0A146KXM7_LYGHE</name>
<sequence length="1494" mass="164454">MPKPGASMGNKKKKKGGEVKIVGSKIVRSDSVEIVEVETEDDAMSQVSNATYTVEHPVTPMIGEFTTSSVMDFGQDSAYTGPRDPNLMFLDNERNLAKTPAAKSLDTVTRTGTNPVLSHKNTASTSSQQISNSSQTIESSSESKTYESKLTDMQTKQTSQKSTLSDELKNIKDIYESRLPTDNQNPVKPVVAPETVRIVGGKIVKSKQNPQSLDSKTQSSSTNAQFSEQNQSITSRDSHTISSGNVRSKNDSTQQGAIDTKGDTQIMSTVDNSSSRSSAKKHEVTVKMVATKTSKAASQQSLSKSEQQVTRTQKAQKTITRQILDQNGKVIKTITEVVDIPETSDTQISSSESRKSSSKVSKSDDFNIISSERLVESQDSSSRALIDAVGSSQIDSSEYSNIQGGSTNYELSSTHSESNIQRSAQHVSTSSSSETNTRTHSSSDRRLVSDDTQSSVPIIDNSDFINSEKSSTQNVSSFTSEIRNISDSGIDVKSSTRQMTDQKSNIIDGKTYGSPSAQSTPKPKTRTIVDERSDTQVTNSVDKTTKSGSTHATSSTGIIYGQNVEKSAKIKSGSVKSQKIITREVFDADGKLIRTYTEVIDLPDSIEVYGTEPETYISESSSTSQRVDSFSEDREVRSEEVQSDSQTTTKSLRMVGGQIVQSDALYEEPVAGSVRNTVSKVIDESHVSGKTEKPIIGVRMIGGKIIKSAGDDISHIKDKNINIEERLLSDDGLVYYTTTTTSSHHPTQTTTIQTASDTFESNSSTHQSNVEKYDVTSSRSSTVKDSKSSEIVEKSTKADSTKSKSTDGHESTVKIIGGKVMKTFGKLWGKSDKKHASKEQDEKTDKSSKKKTTSDIIEETSDLITRESSRSLEIDRTDVELAKDELTSTTRDIIGSQSDELRKRPGYLPTQPKEGSGTEKHHQATGDHRSSESQDVDYITTERKVQKVKMVGGKLVKVETTEYVKVPKTVHSSQSTKLDDMSTDYKVRITEKSKLENMNDDKSKVQKQTVDEAIHRTRIVGGKVIREEFQHNQPAGVSSVRDKPDGPREQTKSTDPEQYIDETTKDHTRIIGGKMIREDVHHDKPAGVSSVADKHDRSHSEPGDYHPSPRDQERTTKGVRIDSFAKESSDRHTSSSDFISSEQTTHSVRMIGGKVIKERIIHKEPAGRKTVEDSEPESVKGKKSESSKPQQSKESFDVAEEDTQRTRIVGGKVIREDIKHDKPAGVTKPRDEKHEKKPNKEYDKTTEQTVDEFSTLRTRIVGGKVIREDAQYDEPAGVSSVPDQRSSKPGQHLSSPRDQDKPLHDSCVDNATIELSGRHASSTSDYTTSEQTTDHVRMIGGKVISEEFIHKEPAGRKTVDDYKSDSVRGKLSETSKPQQQKEPATNMEVSSTQRTRIVGGKVIRDEIKHDKPAGLTKGSDTKPEPKPSEKTRTTQEEQYVEETTKLHTRIIGGKVIREDVLHDKPAGVSSVPDKHDRSLPKPSDYLSTPRDQQG</sequence>
<feature type="compositionally biased region" description="Low complexity" evidence="1">
    <location>
        <begin position="428"/>
        <end position="440"/>
    </location>
</feature>
<feature type="compositionally biased region" description="Basic and acidic residues" evidence="1">
    <location>
        <begin position="1344"/>
        <end position="1373"/>
    </location>
</feature>
<feature type="compositionally biased region" description="Polar residues" evidence="1">
    <location>
        <begin position="106"/>
        <end position="123"/>
    </location>
</feature>
<feature type="compositionally biased region" description="Polar residues" evidence="1">
    <location>
        <begin position="206"/>
        <end position="277"/>
    </location>
</feature>
<feature type="compositionally biased region" description="Basic and acidic residues" evidence="1">
    <location>
        <begin position="1092"/>
        <end position="1134"/>
    </location>
</feature>
<feature type="compositionally biased region" description="Polar residues" evidence="1">
    <location>
        <begin position="617"/>
        <end position="628"/>
    </location>
</feature>
<feature type="compositionally biased region" description="Polar residues" evidence="1">
    <location>
        <begin position="513"/>
        <end position="522"/>
    </location>
</feature>
<feature type="compositionally biased region" description="Basic and acidic residues" evidence="1">
    <location>
        <begin position="837"/>
        <end position="847"/>
    </location>
</feature>
<feature type="compositionally biased region" description="Polar residues" evidence="1">
    <location>
        <begin position="1135"/>
        <end position="1147"/>
    </location>
</feature>
<feature type="region of interest" description="Disordered" evidence="1">
    <location>
        <begin position="615"/>
        <end position="649"/>
    </location>
</feature>
<feature type="compositionally biased region" description="Basic and acidic residues" evidence="1">
    <location>
        <begin position="1419"/>
        <end position="1435"/>
    </location>
</feature>
<feature type="compositionally biased region" description="Low complexity" evidence="1">
    <location>
        <begin position="124"/>
        <end position="143"/>
    </location>
</feature>
<feature type="compositionally biased region" description="Polar residues" evidence="1">
    <location>
        <begin position="463"/>
        <end position="505"/>
    </location>
</feature>
<feature type="compositionally biased region" description="Basic and acidic residues" evidence="1">
    <location>
        <begin position="1402"/>
        <end position="1412"/>
    </location>
</feature>
<feature type="compositionally biased region" description="Basic and acidic residues" evidence="1">
    <location>
        <begin position="1455"/>
        <end position="1465"/>
    </location>
</feature>
<evidence type="ECO:0000313" key="2">
    <source>
        <dbReference type="EMBL" id="JAQ00958.1"/>
    </source>
</evidence>